<protein>
    <recommendedName>
        <fullName evidence="5">Ecp2 effector protein domain-containing protein</fullName>
    </recommendedName>
</protein>
<dbReference type="EMBL" id="ADAS02000365">
    <property type="protein sequence ID" value="OAV87528.1"/>
    <property type="molecule type" value="Genomic_DNA"/>
</dbReference>
<accession>A0A0C4ERS7</accession>
<dbReference type="Proteomes" id="UP000005240">
    <property type="component" value="Unassembled WGS sequence"/>
</dbReference>
<reference evidence="2" key="1">
    <citation type="submission" date="2009-11" db="EMBL/GenBank/DDBJ databases">
        <authorList>
            <consortium name="The Broad Institute Genome Sequencing Platform"/>
            <person name="Ward D."/>
            <person name="Feldgarden M."/>
            <person name="Earl A."/>
            <person name="Young S.K."/>
            <person name="Zeng Q."/>
            <person name="Koehrsen M."/>
            <person name="Alvarado L."/>
            <person name="Berlin A."/>
            <person name="Bochicchio J."/>
            <person name="Borenstein D."/>
            <person name="Chapman S.B."/>
            <person name="Chen Z."/>
            <person name="Engels R."/>
            <person name="Freedman E."/>
            <person name="Gellesch M."/>
            <person name="Goldberg J."/>
            <person name="Griggs A."/>
            <person name="Gujja S."/>
            <person name="Heilman E."/>
            <person name="Heiman D."/>
            <person name="Hepburn T."/>
            <person name="Howarth C."/>
            <person name="Jen D."/>
            <person name="Larson L."/>
            <person name="Lewis B."/>
            <person name="Mehta T."/>
            <person name="Park D."/>
            <person name="Pearson M."/>
            <person name="Roberts A."/>
            <person name="Saif S."/>
            <person name="Shea T."/>
            <person name="Shenoy N."/>
            <person name="Sisk P."/>
            <person name="Stolte C."/>
            <person name="Sykes S."/>
            <person name="Thomson T."/>
            <person name="Walk T."/>
            <person name="White J."/>
            <person name="Yandava C."/>
            <person name="Izard J."/>
            <person name="Baranova O.V."/>
            <person name="Blanton J.M."/>
            <person name="Tanner A.C."/>
            <person name="Dewhirst F.E."/>
            <person name="Haas B."/>
            <person name="Nusbaum C."/>
            <person name="Birren B."/>
        </authorList>
    </citation>
    <scope>NUCLEOTIDE SEQUENCE [LARGE SCALE GENOMIC DNA]</scope>
    <source>
        <strain evidence="2">1-1 BBBD Race 1</strain>
    </source>
</reference>
<keyword evidence="4" id="KW-1185">Reference proteome</keyword>
<organism evidence="2">
    <name type="scientific">Puccinia triticina (isolate 1-1 / race 1 (BBBD))</name>
    <name type="common">Brown leaf rust fungus</name>
    <dbReference type="NCBI Taxonomy" id="630390"/>
    <lineage>
        <taxon>Eukaryota</taxon>
        <taxon>Fungi</taxon>
        <taxon>Dikarya</taxon>
        <taxon>Basidiomycota</taxon>
        <taxon>Pucciniomycotina</taxon>
        <taxon>Pucciniomycetes</taxon>
        <taxon>Pucciniales</taxon>
        <taxon>Pucciniaceae</taxon>
        <taxon>Puccinia</taxon>
    </lineage>
</organism>
<reference evidence="2" key="2">
    <citation type="submission" date="2016-05" db="EMBL/GenBank/DDBJ databases">
        <title>Comparative analysis highlights variable genome content of wheat rusts and divergence of the mating loci.</title>
        <authorList>
            <person name="Cuomo C.A."/>
            <person name="Bakkeren G."/>
            <person name="Szabo L."/>
            <person name="Khalil H."/>
            <person name="Joly D."/>
            <person name="Goldberg J."/>
            <person name="Young S."/>
            <person name="Zeng Q."/>
            <person name="Fellers J."/>
        </authorList>
    </citation>
    <scope>NUCLEOTIDE SEQUENCE [LARGE SCALE GENOMIC DNA]</scope>
    <source>
        <strain evidence="2">1-1 BBBD Race 1</strain>
    </source>
</reference>
<evidence type="ECO:0000256" key="1">
    <source>
        <dbReference type="SAM" id="SignalP"/>
    </source>
</evidence>
<dbReference type="EnsemblFungi" id="PTTG_03497-t43_1">
    <property type="protein sequence ID" value="PTTG_03497-t43_1-p1"/>
    <property type="gene ID" value="PTTG_03497"/>
</dbReference>
<dbReference type="OMA" id="EANVHYC"/>
<dbReference type="EnsemblFungi" id="PTTG_03497-t43_2">
    <property type="protein sequence ID" value="PTTG_03497-t43_2-p1"/>
    <property type="gene ID" value="PTTG_03497"/>
</dbReference>
<evidence type="ECO:0000313" key="2">
    <source>
        <dbReference type="EMBL" id="OAV87529.1"/>
    </source>
</evidence>
<reference evidence="3 4" key="3">
    <citation type="journal article" date="2017" name="G3 (Bethesda)">
        <title>Comparative analysis highlights variable genome content of wheat rusts and divergence of the mating loci.</title>
        <authorList>
            <person name="Cuomo C.A."/>
            <person name="Bakkeren G."/>
            <person name="Khalil H.B."/>
            <person name="Panwar V."/>
            <person name="Joly D."/>
            <person name="Linning R."/>
            <person name="Sakthikumar S."/>
            <person name="Song X."/>
            <person name="Adiconis X."/>
            <person name="Fan L."/>
            <person name="Goldberg J.M."/>
            <person name="Levin J.Z."/>
            <person name="Young S."/>
            <person name="Zeng Q."/>
            <person name="Anikster Y."/>
            <person name="Bruce M."/>
            <person name="Wang M."/>
            <person name="Yin C."/>
            <person name="McCallum B."/>
            <person name="Szabo L.J."/>
            <person name="Hulbert S."/>
            <person name="Chen X."/>
            <person name="Fellers J.P."/>
        </authorList>
    </citation>
    <scope>NUCLEOTIDE SEQUENCE</scope>
    <source>
        <strain evidence="4">Isolate 1-1 / race 1 (BBBD)</strain>
        <strain evidence="3">isolate 1-1 / race 1 (BBBD)</strain>
    </source>
</reference>
<evidence type="ECO:0008006" key="5">
    <source>
        <dbReference type="Google" id="ProtNLM"/>
    </source>
</evidence>
<dbReference type="AlphaFoldDB" id="A0A0C4ERS7"/>
<feature type="chain" id="PRO_5009386165" description="Ecp2 effector protein domain-containing protein" evidence="1">
    <location>
        <begin position="22"/>
        <end position="209"/>
    </location>
</feature>
<dbReference type="VEuPathDB" id="FungiDB:PTTG_03497"/>
<reference evidence="3" key="4">
    <citation type="submission" date="2025-05" db="UniProtKB">
        <authorList>
            <consortium name="EnsemblFungi"/>
        </authorList>
    </citation>
    <scope>IDENTIFICATION</scope>
    <source>
        <strain evidence="3">isolate 1-1 / race 1 (BBBD)</strain>
    </source>
</reference>
<name>A0A0C4ERS7_PUCT1</name>
<dbReference type="STRING" id="630390.A0A0C4ERS7"/>
<proteinExistence type="predicted"/>
<evidence type="ECO:0000313" key="3">
    <source>
        <dbReference type="EnsemblFungi" id="PTTG_03497-t43_1-p1"/>
    </source>
</evidence>
<evidence type="ECO:0000313" key="4">
    <source>
        <dbReference type="Proteomes" id="UP000005240"/>
    </source>
</evidence>
<dbReference type="EMBL" id="ADAS02000365">
    <property type="protein sequence ID" value="OAV87529.1"/>
    <property type="molecule type" value="Genomic_DNA"/>
</dbReference>
<keyword evidence="1" id="KW-0732">Signal</keyword>
<dbReference type="OrthoDB" id="2497047at2759"/>
<feature type="signal peptide" evidence="1">
    <location>
        <begin position="1"/>
        <end position="21"/>
    </location>
</feature>
<sequence length="209" mass="23026">MLASITLCLFLSKMMIITVVSDPTYRAYKTLSMGEANVHYCNRIPGRTAGKLFRRGLDVGPQVPDSNSNSTSVLPDPSQPIDLTPGKCTSPTCYPGTFQPPALEDCQKVIEAQLYHSTGSLSAAPGTWVFVSYGTCATVFQNPEESSYNIQYNWAELGAQAGRIAGKCSLQEDKSIGGVCMFKKYLDYKFNDVMISLQRFDDRDIEMSK</sequence>
<gene>
    <name evidence="2" type="ORF">PTTG_03497</name>
</gene>